<sequence length="221" mass="25168">MTEQLRAKVLDGELASGSRLQERNLAQLLSVSRTPVRDSLQVLAGEGLLDYSPHSGYVVREFDLTDVLHAFDMRIALEGMACRALAGKPERARTLPLLHANLDRATDTVDRGEWSPDRQGRWLELNLEFHNIILAAAGNPYLVRGVEQARRAPLIYDARHRRDGDIGHWFTHDEVRQALADHRRIADALTDGPPDRAEFLMREHIYTNREQIRRHGNRTGE</sequence>
<proteinExistence type="predicted"/>
<dbReference type="InterPro" id="IPR000524">
    <property type="entry name" value="Tscrpt_reg_HTH_GntR"/>
</dbReference>
<dbReference type="PANTHER" id="PTHR43537:SF49">
    <property type="entry name" value="TRANSCRIPTIONAL REGULATORY PROTEIN"/>
    <property type="match status" value="1"/>
</dbReference>
<dbReference type="STRING" id="455432.AWN90_33225"/>
<dbReference type="Gene3D" id="1.10.10.10">
    <property type="entry name" value="Winged helix-like DNA-binding domain superfamily/Winged helix DNA-binding domain"/>
    <property type="match status" value="1"/>
</dbReference>
<organism evidence="5 6">
    <name type="scientific">Nocardia terpenica</name>
    <dbReference type="NCBI Taxonomy" id="455432"/>
    <lineage>
        <taxon>Bacteria</taxon>
        <taxon>Bacillati</taxon>
        <taxon>Actinomycetota</taxon>
        <taxon>Actinomycetes</taxon>
        <taxon>Mycobacteriales</taxon>
        <taxon>Nocardiaceae</taxon>
        <taxon>Nocardia</taxon>
    </lineage>
</organism>
<dbReference type="Proteomes" id="UP000076512">
    <property type="component" value="Unassembled WGS sequence"/>
</dbReference>
<keyword evidence="6" id="KW-1185">Reference proteome</keyword>
<evidence type="ECO:0000313" key="5">
    <source>
        <dbReference type="EMBL" id="KZM73490.1"/>
    </source>
</evidence>
<dbReference type="AlphaFoldDB" id="A0A164MMD4"/>
<dbReference type="Pfam" id="PF07729">
    <property type="entry name" value="FCD"/>
    <property type="match status" value="1"/>
</dbReference>
<dbReference type="SMART" id="SM00895">
    <property type="entry name" value="FCD"/>
    <property type="match status" value="1"/>
</dbReference>
<feature type="domain" description="HTH gntR-type" evidence="4">
    <location>
        <begin position="1"/>
        <end position="62"/>
    </location>
</feature>
<keyword evidence="3" id="KW-0804">Transcription</keyword>
<reference evidence="5 6" key="1">
    <citation type="submission" date="2016-04" db="EMBL/GenBank/DDBJ databases">
        <authorList>
            <person name="Evans L.H."/>
            <person name="Alamgir A."/>
            <person name="Owens N."/>
            <person name="Weber N.D."/>
            <person name="Virtaneva K."/>
            <person name="Barbian K."/>
            <person name="Babar A."/>
            <person name="Rosenke K."/>
        </authorList>
    </citation>
    <scope>NUCLEOTIDE SEQUENCE [LARGE SCALE GENOMIC DNA]</scope>
    <source>
        <strain evidence="5 6">IFM 0406</strain>
    </source>
</reference>
<dbReference type="Pfam" id="PF00392">
    <property type="entry name" value="GntR"/>
    <property type="match status" value="1"/>
</dbReference>
<dbReference type="InterPro" id="IPR011711">
    <property type="entry name" value="GntR_C"/>
</dbReference>
<dbReference type="GO" id="GO:0003700">
    <property type="term" value="F:DNA-binding transcription factor activity"/>
    <property type="evidence" value="ECO:0007669"/>
    <property type="project" value="InterPro"/>
</dbReference>
<evidence type="ECO:0000256" key="1">
    <source>
        <dbReference type="ARBA" id="ARBA00023015"/>
    </source>
</evidence>
<comment type="caution">
    <text evidence="5">The sequence shown here is derived from an EMBL/GenBank/DDBJ whole genome shotgun (WGS) entry which is preliminary data.</text>
</comment>
<name>A0A164MMD4_9NOCA</name>
<dbReference type="InterPro" id="IPR008920">
    <property type="entry name" value="TF_FadR/GntR_C"/>
</dbReference>
<dbReference type="Gene3D" id="1.20.120.530">
    <property type="entry name" value="GntR ligand-binding domain-like"/>
    <property type="match status" value="1"/>
</dbReference>
<dbReference type="SMART" id="SM00345">
    <property type="entry name" value="HTH_GNTR"/>
    <property type="match status" value="1"/>
</dbReference>
<keyword evidence="2" id="KW-0238">DNA-binding</keyword>
<protein>
    <recommendedName>
        <fullName evidence="4">HTH gntR-type domain-containing protein</fullName>
    </recommendedName>
</protein>
<dbReference type="InterPro" id="IPR036388">
    <property type="entry name" value="WH-like_DNA-bd_sf"/>
</dbReference>
<dbReference type="SUPFAM" id="SSF46785">
    <property type="entry name" value="Winged helix' DNA-binding domain"/>
    <property type="match status" value="1"/>
</dbReference>
<dbReference type="GO" id="GO:0003677">
    <property type="term" value="F:DNA binding"/>
    <property type="evidence" value="ECO:0007669"/>
    <property type="project" value="UniProtKB-KW"/>
</dbReference>
<dbReference type="PANTHER" id="PTHR43537">
    <property type="entry name" value="TRANSCRIPTIONAL REGULATOR, GNTR FAMILY"/>
    <property type="match status" value="1"/>
</dbReference>
<dbReference type="PROSITE" id="PS50949">
    <property type="entry name" value="HTH_GNTR"/>
    <property type="match status" value="1"/>
</dbReference>
<dbReference type="InterPro" id="IPR036390">
    <property type="entry name" value="WH_DNA-bd_sf"/>
</dbReference>
<evidence type="ECO:0000256" key="2">
    <source>
        <dbReference type="ARBA" id="ARBA00023125"/>
    </source>
</evidence>
<dbReference type="EMBL" id="LWGR01000007">
    <property type="protein sequence ID" value="KZM73490.1"/>
    <property type="molecule type" value="Genomic_DNA"/>
</dbReference>
<dbReference type="SUPFAM" id="SSF48008">
    <property type="entry name" value="GntR ligand-binding domain-like"/>
    <property type="match status" value="1"/>
</dbReference>
<dbReference type="CDD" id="cd07377">
    <property type="entry name" value="WHTH_GntR"/>
    <property type="match status" value="1"/>
</dbReference>
<keyword evidence="1" id="KW-0805">Transcription regulation</keyword>
<evidence type="ECO:0000313" key="6">
    <source>
        <dbReference type="Proteomes" id="UP000076512"/>
    </source>
</evidence>
<evidence type="ECO:0000259" key="4">
    <source>
        <dbReference type="PROSITE" id="PS50949"/>
    </source>
</evidence>
<gene>
    <name evidence="5" type="ORF">AWN90_33225</name>
</gene>
<accession>A0A164MMD4</accession>
<dbReference type="PRINTS" id="PR00035">
    <property type="entry name" value="HTHGNTR"/>
</dbReference>
<evidence type="ECO:0000256" key="3">
    <source>
        <dbReference type="ARBA" id="ARBA00023163"/>
    </source>
</evidence>